<sequence>MSSASLQSSAGIVEAAGTIPKLHPRADGFVESHRFSSYANWIIPGHVMLGRYPYVEPSRCRTHEKGEEQLAEILKEGITTLICLQGEIPPQPEMRIGGVRGFVPYAATASLLASAMGGPPGNEEVNGLRNRYLDTYLPPRRKQSRAQNEPAREQITLQFLHYPITDLSIPTTEQVQSITEDIRRRLEAGEKIYMHCWGGRGRAGTLGACLLGDLYGIGAEDALLRVQKAFDTRGDAGYGYGSPETLQQINFVKKYLSRS</sequence>
<dbReference type="Gene3D" id="3.90.190.10">
    <property type="entry name" value="Protein tyrosine phosphatase superfamily"/>
    <property type="match status" value="1"/>
</dbReference>
<evidence type="ECO:0000259" key="2">
    <source>
        <dbReference type="PROSITE" id="PS50056"/>
    </source>
</evidence>
<dbReference type="AlphaFoldDB" id="A0AAV1IAV6"/>
<dbReference type="InterPro" id="IPR029021">
    <property type="entry name" value="Prot-tyrosine_phosphatase-like"/>
</dbReference>
<dbReference type="Proteomes" id="UP001314263">
    <property type="component" value="Unassembled WGS sequence"/>
</dbReference>
<dbReference type="GO" id="GO:0016791">
    <property type="term" value="F:phosphatase activity"/>
    <property type="evidence" value="ECO:0007669"/>
    <property type="project" value="UniProtKB-ARBA"/>
</dbReference>
<dbReference type="Pfam" id="PF22784">
    <property type="entry name" value="PTP-SAK"/>
    <property type="match status" value="1"/>
</dbReference>
<dbReference type="InterPro" id="IPR057023">
    <property type="entry name" value="PTP-SAK"/>
</dbReference>
<organism evidence="3 4">
    <name type="scientific">Coccomyxa viridis</name>
    <dbReference type="NCBI Taxonomy" id="1274662"/>
    <lineage>
        <taxon>Eukaryota</taxon>
        <taxon>Viridiplantae</taxon>
        <taxon>Chlorophyta</taxon>
        <taxon>core chlorophytes</taxon>
        <taxon>Trebouxiophyceae</taxon>
        <taxon>Trebouxiophyceae incertae sedis</taxon>
        <taxon>Coccomyxaceae</taxon>
        <taxon>Coccomyxa</taxon>
    </lineage>
</organism>
<keyword evidence="4" id="KW-1185">Reference proteome</keyword>
<evidence type="ECO:0000313" key="3">
    <source>
        <dbReference type="EMBL" id="CAK0784343.1"/>
    </source>
</evidence>
<accession>A0AAV1IAV6</accession>
<protein>
    <recommendedName>
        <fullName evidence="2">Tyrosine specific protein phosphatases domain-containing protein</fullName>
    </recommendedName>
</protein>
<keyword evidence="1" id="KW-0378">Hydrolase</keyword>
<dbReference type="InterPro" id="IPR050561">
    <property type="entry name" value="PTP"/>
</dbReference>
<dbReference type="InterPro" id="IPR000387">
    <property type="entry name" value="Tyr_Pase_dom"/>
</dbReference>
<dbReference type="EMBL" id="CAUYUE010000010">
    <property type="protein sequence ID" value="CAK0784343.1"/>
    <property type="molecule type" value="Genomic_DNA"/>
</dbReference>
<name>A0AAV1IAV6_9CHLO</name>
<feature type="domain" description="Tyrosine specific protein phosphatases" evidence="2">
    <location>
        <begin position="173"/>
        <end position="228"/>
    </location>
</feature>
<reference evidence="3 4" key="1">
    <citation type="submission" date="2023-10" db="EMBL/GenBank/DDBJ databases">
        <authorList>
            <person name="Maclean D."/>
            <person name="Macfadyen A."/>
        </authorList>
    </citation>
    <scope>NUCLEOTIDE SEQUENCE [LARGE SCALE GENOMIC DNA]</scope>
</reference>
<proteinExistence type="predicted"/>
<dbReference type="PROSITE" id="PS50056">
    <property type="entry name" value="TYR_PHOSPHATASE_2"/>
    <property type="match status" value="1"/>
</dbReference>
<dbReference type="PANTHER" id="PTHR23339">
    <property type="entry name" value="TYROSINE SPECIFIC PROTEIN PHOSPHATASE AND DUAL SPECIFICITY PROTEIN PHOSPHATASE"/>
    <property type="match status" value="1"/>
</dbReference>
<evidence type="ECO:0000256" key="1">
    <source>
        <dbReference type="ARBA" id="ARBA00022801"/>
    </source>
</evidence>
<gene>
    <name evidence="3" type="ORF">CVIRNUC_007547</name>
</gene>
<comment type="caution">
    <text evidence="3">The sequence shown here is derived from an EMBL/GenBank/DDBJ whole genome shotgun (WGS) entry which is preliminary data.</text>
</comment>
<evidence type="ECO:0000313" key="4">
    <source>
        <dbReference type="Proteomes" id="UP001314263"/>
    </source>
</evidence>
<dbReference type="SUPFAM" id="SSF52799">
    <property type="entry name" value="(Phosphotyrosine protein) phosphatases II"/>
    <property type="match status" value="1"/>
</dbReference>